<keyword evidence="2" id="KW-0812">Transmembrane</keyword>
<evidence type="ECO:0000313" key="3">
    <source>
        <dbReference type="EMBL" id="AJD82798.1"/>
    </source>
</evidence>
<dbReference type="EMBL" id="KP202969">
    <property type="protein sequence ID" value="AJD82798.1"/>
    <property type="molecule type" value="Genomic_DNA"/>
</dbReference>
<feature type="transmembrane region" description="Helical" evidence="2">
    <location>
        <begin position="6"/>
        <end position="27"/>
    </location>
</feature>
<dbReference type="GeneID" id="26623441"/>
<keyword evidence="2" id="KW-0472">Membrane</keyword>
<feature type="coiled-coil region" evidence="1">
    <location>
        <begin position="55"/>
        <end position="82"/>
    </location>
</feature>
<keyword evidence="4" id="KW-1185">Reference proteome</keyword>
<name>A0A0B5A1N9_9CAUD</name>
<sequence length="97" mass="10747">MGEITILQWVFGGGIAAGLAAAGIRLIQSLALKDQAQRADLSGNLSVIGNYGSFVERLTTANEALIAQLKEQQEETERWRSKYYLLLVEKNHVEQDQ</sequence>
<keyword evidence="2" id="KW-1133">Transmembrane helix</keyword>
<gene>
    <name evidence="3" type="ORF">JWX_00032</name>
</gene>
<dbReference type="RefSeq" id="YP_009196217.1">
    <property type="nucleotide sequence ID" value="NC_028768.1"/>
</dbReference>
<proteinExistence type="predicted"/>
<accession>A0A0B5A1N9</accession>
<evidence type="ECO:0000256" key="1">
    <source>
        <dbReference type="SAM" id="Coils"/>
    </source>
</evidence>
<organism evidence="3 4">
    <name type="scientific">Achromobacter phage JWX</name>
    <dbReference type="NCBI Taxonomy" id="1589746"/>
    <lineage>
        <taxon>Viruses</taxon>
        <taxon>Duplodnaviria</taxon>
        <taxon>Heunggongvirae</taxon>
        <taxon>Uroviricota</taxon>
        <taxon>Caudoviricetes</taxon>
        <taxon>Steinhofvirus</taxon>
        <taxon>Steinhofvirus JWX</taxon>
    </lineage>
</organism>
<dbReference type="Proteomes" id="UP000031727">
    <property type="component" value="Segment"/>
</dbReference>
<evidence type="ECO:0000313" key="4">
    <source>
        <dbReference type="Proteomes" id="UP000031727"/>
    </source>
</evidence>
<reference evidence="3 4" key="1">
    <citation type="submission" date="2014-11" db="EMBL/GenBank/DDBJ databases">
        <title>Characterization and genome comparisons of three Achromobacter phages of the Siphoviridae family.</title>
        <authorList>
            <person name="Dreiseikelmann B."/>
            <person name="Bunk B."/>
            <person name="Rohde M."/>
            <person name="Wittmann J."/>
        </authorList>
    </citation>
    <scope>NUCLEOTIDE SEQUENCE [LARGE SCALE GENOMIC DNA]</scope>
</reference>
<protein>
    <submittedName>
        <fullName evidence="3">Uncharacterized protein</fullName>
    </submittedName>
</protein>
<dbReference type="KEGG" id="vg:26623441"/>
<keyword evidence="1" id="KW-0175">Coiled coil</keyword>
<evidence type="ECO:0000256" key="2">
    <source>
        <dbReference type="SAM" id="Phobius"/>
    </source>
</evidence>